<dbReference type="SUPFAM" id="SSF50965">
    <property type="entry name" value="Galactose oxidase, central domain"/>
    <property type="match status" value="1"/>
</dbReference>
<feature type="non-terminal residue" evidence="2">
    <location>
        <position position="73"/>
    </location>
</feature>
<name>A0A2P5F2H4_TREOI</name>
<evidence type="ECO:0000259" key="1">
    <source>
        <dbReference type="Pfam" id="PF07250"/>
    </source>
</evidence>
<feature type="domain" description="Glyoxal oxidase N-terminal" evidence="1">
    <location>
        <begin position="1"/>
        <end position="71"/>
    </location>
</feature>
<sequence>MVILPNGDLLIVNGARLGTMAWWFAEEPNIVSILYQPDKLVNNQFEELERTNIPRMYHSLAAVLPDERVLIIL</sequence>
<keyword evidence="3" id="KW-1185">Reference proteome</keyword>
<dbReference type="Proteomes" id="UP000237000">
    <property type="component" value="Unassembled WGS sequence"/>
</dbReference>
<dbReference type="InterPro" id="IPR009880">
    <property type="entry name" value="Glyoxal_oxidase_N"/>
</dbReference>
<dbReference type="EMBL" id="JXTC01000070">
    <property type="protein sequence ID" value="PON92004.1"/>
    <property type="molecule type" value="Genomic_DNA"/>
</dbReference>
<dbReference type="InParanoid" id="A0A2P5F2H4"/>
<dbReference type="PANTHER" id="PTHR32208">
    <property type="entry name" value="SECRETED PROTEIN-RELATED"/>
    <property type="match status" value="1"/>
</dbReference>
<evidence type="ECO:0000313" key="3">
    <source>
        <dbReference type="Proteomes" id="UP000237000"/>
    </source>
</evidence>
<reference evidence="3" key="1">
    <citation type="submission" date="2016-06" db="EMBL/GenBank/DDBJ databases">
        <title>Parallel loss of symbiosis genes in relatives of nitrogen-fixing non-legume Parasponia.</title>
        <authorList>
            <person name="Van Velzen R."/>
            <person name="Holmer R."/>
            <person name="Bu F."/>
            <person name="Rutten L."/>
            <person name="Van Zeijl A."/>
            <person name="Liu W."/>
            <person name="Santuari L."/>
            <person name="Cao Q."/>
            <person name="Sharma T."/>
            <person name="Shen D."/>
            <person name="Roswanjaya Y."/>
            <person name="Wardhani T."/>
            <person name="Kalhor M.S."/>
            <person name="Jansen J."/>
            <person name="Van den Hoogen J."/>
            <person name="Gungor B."/>
            <person name="Hartog M."/>
            <person name="Hontelez J."/>
            <person name="Verver J."/>
            <person name="Yang W.-C."/>
            <person name="Schijlen E."/>
            <person name="Repin R."/>
            <person name="Schilthuizen M."/>
            <person name="Schranz E."/>
            <person name="Heidstra R."/>
            <person name="Miyata K."/>
            <person name="Fedorova E."/>
            <person name="Kohlen W."/>
            <person name="Bisseling T."/>
            <person name="Smit S."/>
            <person name="Geurts R."/>
        </authorList>
    </citation>
    <scope>NUCLEOTIDE SEQUENCE [LARGE SCALE GENOMIC DNA]</scope>
    <source>
        <strain evidence="3">cv. RG33-2</strain>
    </source>
</reference>
<protein>
    <submittedName>
        <fullName evidence="2">Galactose oxidase/kelch, beta-propeller</fullName>
    </submittedName>
</protein>
<dbReference type="OrthoDB" id="2019572at2759"/>
<dbReference type="InterPro" id="IPR037293">
    <property type="entry name" value="Gal_Oxidase_central_sf"/>
</dbReference>
<dbReference type="InterPro" id="IPR011043">
    <property type="entry name" value="Gal_Oxase/kelch_b-propeller"/>
</dbReference>
<dbReference type="AlphaFoldDB" id="A0A2P5F2H4"/>
<gene>
    <name evidence="2" type="ORF">TorRG33x02_123350</name>
</gene>
<dbReference type="Gene3D" id="2.130.10.80">
    <property type="entry name" value="Galactose oxidase/kelch, beta-propeller"/>
    <property type="match status" value="1"/>
</dbReference>
<evidence type="ECO:0000313" key="2">
    <source>
        <dbReference type="EMBL" id="PON92004.1"/>
    </source>
</evidence>
<organism evidence="2 3">
    <name type="scientific">Trema orientale</name>
    <name type="common">Charcoal tree</name>
    <name type="synonym">Celtis orientalis</name>
    <dbReference type="NCBI Taxonomy" id="63057"/>
    <lineage>
        <taxon>Eukaryota</taxon>
        <taxon>Viridiplantae</taxon>
        <taxon>Streptophyta</taxon>
        <taxon>Embryophyta</taxon>
        <taxon>Tracheophyta</taxon>
        <taxon>Spermatophyta</taxon>
        <taxon>Magnoliopsida</taxon>
        <taxon>eudicotyledons</taxon>
        <taxon>Gunneridae</taxon>
        <taxon>Pentapetalae</taxon>
        <taxon>rosids</taxon>
        <taxon>fabids</taxon>
        <taxon>Rosales</taxon>
        <taxon>Cannabaceae</taxon>
        <taxon>Trema</taxon>
    </lineage>
</organism>
<dbReference type="PANTHER" id="PTHR32208:SF93">
    <property type="entry name" value="ALDEHYDE OXIDASE GLOX1"/>
    <property type="match status" value="1"/>
</dbReference>
<dbReference type="STRING" id="63057.A0A2P5F2H4"/>
<proteinExistence type="predicted"/>
<comment type="caution">
    <text evidence="2">The sequence shown here is derived from an EMBL/GenBank/DDBJ whole genome shotgun (WGS) entry which is preliminary data.</text>
</comment>
<dbReference type="Pfam" id="PF07250">
    <property type="entry name" value="Glyoxal_oxid_N"/>
    <property type="match status" value="1"/>
</dbReference>
<accession>A0A2P5F2H4</accession>